<protein>
    <submittedName>
        <fullName evidence="2">Uncharacterized protein</fullName>
    </submittedName>
</protein>
<dbReference type="Proteomes" id="UP000887566">
    <property type="component" value="Unplaced"/>
</dbReference>
<evidence type="ECO:0000313" key="1">
    <source>
        <dbReference type="Proteomes" id="UP000887566"/>
    </source>
</evidence>
<proteinExistence type="predicted"/>
<dbReference type="WBParaSite" id="PSAMB.scaffold1109size35809.g11088.t1">
    <property type="protein sequence ID" value="PSAMB.scaffold1109size35809.g11088.t1"/>
    <property type="gene ID" value="PSAMB.scaffold1109size35809.g11088"/>
</dbReference>
<keyword evidence="1" id="KW-1185">Reference proteome</keyword>
<organism evidence="1 2">
    <name type="scientific">Plectus sambesii</name>
    <dbReference type="NCBI Taxonomy" id="2011161"/>
    <lineage>
        <taxon>Eukaryota</taxon>
        <taxon>Metazoa</taxon>
        <taxon>Ecdysozoa</taxon>
        <taxon>Nematoda</taxon>
        <taxon>Chromadorea</taxon>
        <taxon>Plectida</taxon>
        <taxon>Plectina</taxon>
        <taxon>Plectoidea</taxon>
        <taxon>Plectidae</taxon>
        <taxon>Plectus</taxon>
    </lineage>
</organism>
<evidence type="ECO:0000313" key="2">
    <source>
        <dbReference type="WBParaSite" id="PSAMB.scaffold1109size35809.g11088.t1"/>
    </source>
</evidence>
<name>A0A914UM61_9BILA</name>
<dbReference type="AlphaFoldDB" id="A0A914UM61"/>
<accession>A0A914UM61</accession>
<sequence length="95" mass="10373">MRINHPFEHFQVFSAKIEENKLDEQPESTSALTAGGDCFKPAGPIRMSMNGRGVNKSQDSRSIALDCRSISLVDSDDVLGPSADMTCAFDCFTID</sequence>
<reference evidence="2" key="1">
    <citation type="submission" date="2022-11" db="UniProtKB">
        <authorList>
            <consortium name="WormBaseParasite"/>
        </authorList>
    </citation>
    <scope>IDENTIFICATION</scope>
</reference>